<dbReference type="Gene3D" id="1.40.20.10">
    <property type="entry name" value="CHAD domain"/>
    <property type="match status" value="1"/>
</dbReference>
<feature type="region of interest" description="Disordered" evidence="1">
    <location>
        <begin position="390"/>
        <end position="436"/>
    </location>
</feature>
<evidence type="ECO:0000313" key="5">
    <source>
        <dbReference type="Proteomes" id="UP000778578"/>
    </source>
</evidence>
<reference evidence="4 5" key="1">
    <citation type="submission" date="2021-08" db="EMBL/GenBank/DDBJ databases">
        <title>WGS of actinomycetes from Thailand.</title>
        <authorList>
            <person name="Thawai C."/>
        </authorList>
    </citation>
    <scope>NUCLEOTIDE SEQUENCE [LARGE SCALE GENOMIC DNA]</scope>
    <source>
        <strain evidence="4 5">PLK6-54</strain>
    </source>
</reference>
<dbReference type="Gene3D" id="2.40.320.10">
    <property type="entry name" value="Hypothetical Protein Pfu-838710-001"/>
    <property type="match status" value="1"/>
</dbReference>
<evidence type="ECO:0000259" key="2">
    <source>
        <dbReference type="PROSITE" id="PS51707"/>
    </source>
</evidence>
<organism evidence="4 5">
    <name type="scientific">Actinacidiphila acidipaludis</name>
    <dbReference type="NCBI Taxonomy" id="2873382"/>
    <lineage>
        <taxon>Bacteria</taxon>
        <taxon>Bacillati</taxon>
        <taxon>Actinomycetota</taxon>
        <taxon>Actinomycetes</taxon>
        <taxon>Kitasatosporales</taxon>
        <taxon>Streptomycetaceae</taxon>
        <taxon>Actinacidiphila</taxon>
    </lineage>
</organism>
<protein>
    <submittedName>
        <fullName evidence="4">CYTH and CHAD domain-containing protein</fullName>
    </submittedName>
</protein>
<dbReference type="InterPro" id="IPR023577">
    <property type="entry name" value="CYTH_domain"/>
</dbReference>
<feature type="region of interest" description="Disordered" evidence="1">
    <location>
        <begin position="1"/>
        <end position="24"/>
    </location>
</feature>
<accession>A0ABS7Q0F6</accession>
<sequence length="535" mass="59695">MTTVHSEREAKFEGTGRFDPEDFRKLPAVEQVREEEPEELDAIYYDTPDLRLLTHDVTLRRRSGGHDEGWHVKLPAGDGARTEVHAPLRAGKPGDVPEELRRRVVAYARGRDLVPVAHLRTHRRRHTLLGANADPLAEVAQDSVAAQSLEHVPAARGGAKGTGTTITKWFEIEVELEDGDADLLPAAARRLKKTGWRRSTAGHKVDRALADRLAAVTRQRPPAACGKRGPDAKALRKGSAGDAVMTRFREQLTELLQVDPGVRVDEPDALHRMRSAARRLRNLLRSQRRVLDRSRTEPVARELHWLTAALAEARDHEVLAERLHDQAALLRAEEHAPRAALKGLAGRVRDQERARHDVAWREVLALLDGPRYFALLDALDNLAADPPLRRGRAAKPAVKQARKAAERDRRRLEKRLAAERDAPAGREKEKALHGVRKAARRLRHCAEAAEPYGGKRARRLRKRARAVQKLLGGHQDAVVARRALLPLAAEAHSRGADTFGYGLLFAVQQRTLDDARHALPQASRRVTAPKLTRFP</sequence>
<dbReference type="PROSITE" id="PS51707">
    <property type="entry name" value="CYTH"/>
    <property type="match status" value="1"/>
</dbReference>
<gene>
    <name evidence="4" type="ORF">K7862_01815</name>
</gene>
<dbReference type="InterPro" id="IPR033469">
    <property type="entry name" value="CYTH-like_dom_sf"/>
</dbReference>
<feature type="domain" description="CYTH" evidence="2">
    <location>
        <begin position="5"/>
        <end position="215"/>
    </location>
</feature>
<dbReference type="Pfam" id="PF05235">
    <property type="entry name" value="CHAD"/>
    <property type="match status" value="1"/>
</dbReference>
<feature type="domain" description="CHAD" evidence="3">
    <location>
        <begin position="237"/>
        <end position="528"/>
    </location>
</feature>
<dbReference type="SMART" id="SM00880">
    <property type="entry name" value="CHAD"/>
    <property type="match status" value="1"/>
</dbReference>
<comment type="caution">
    <text evidence="4">The sequence shown here is derived from an EMBL/GenBank/DDBJ whole genome shotgun (WGS) entry which is preliminary data.</text>
</comment>
<dbReference type="PANTHER" id="PTHR39339">
    <property type="entry name" value="SLR1444 PROTEIN"/>
    <property type="match status" value="1"/>
</dbReference>
<dbReference type="CDD" id="cd07374">
    <property type="entry name" value="CYTH-like_Pase"/>
    <property type="match status" value="1"/>
</dbReference>
<dbReference type="SUPFAM" id="SSF55154">
    <property type="entry name" value="CYTH-like phosphatases"/>
    <property type="match status" value="1"/>
</dbReference>
<evidence type="ECO:0000313" key="4">
    <source>
        <dbReference type="EMBL" id="MBY8876376.1"/>
    </source>
</evidence>
<dbReference type="PANTHER" id="PTHR39339:SF1">
    <property type="entry name" value="CHAD DOMAIN-CONTAINING PROTEIN"/>
    <property type="match status" value="1"/>
</dbReference>
<proteinExistence type="predicted"/>
<feature type="compositionally biased region" description="Basic and acidic residues" evidence="1">
    <location>
        <begin position="403"/>
        <end position="432"/>
    </location>
</feature>
<name>A0ABS7Q0F6_9ACTN</name>
<dbReference type="Pfam" id="PF01928">
    <property type="entry name" value="CYTH"/>
    <property type="match status" value="1"/>
</dbReference>
<dbReference type="InterPro" id="IPR038186">
    <property type="entry name" value="CHAD_dom_sf"/>
</dbReference>
<keyword evidence="5" id="KW-1185">Reference proteome</keyword>
<dbReference type="Proteomes" id="UP000778578">
    <property type="component" value="Unassembled WGS sequence"/>
</dbReference>
<dbReference type="EMBL" id="JAINZZ010000002">
    <property type="protein sequence ID" value="MBY8876376.1"/>
    <property type="molecule type" value="Genomic_DNA"/>
</dbReference>
<dbReference type="PROSITE" id="PS51708">
    <property type="entry name" value="CHAD"/>
    <property type="match status" value="1"/>
</dbReference>
<dbReference type="RefSeq" id="WP_222959736.1">
    <property type="nucleotide sequence ID" value="NZ_JAINZZ010000002.1"/>
</dbReference>
<evidence type="ECO:0000259" key="3">
    <source>
        <dbReference type="PROSITE" id="PS51708"/>
    </source>
</evidence>
<dbReference type="SMART" id="SM01118">
    <property type="entry name" value="CYTH"/>
    <property type="match status" value="1"/>
</dbReference>
<dbReference type="InterPro" id="IPR007899">
    <property type="entry name" value="CHAD_dom"/>
</dbReference>
<evidence type="ECO:0000256" key="1">
    <source>
        <dbReference type="SAM" id="MobiDB-lite"/>
    </source>
</evidence>